<keyword evidence="14" id="KW-0694">RNA-binding</keyword>
<dbReference type="SUPFAM" id="SSF54991">
    <property type="entry name" value="Anticodon-binding domain of PheRS"/>
    <property type="match status" value="1"/>
</dbReference>
<comment type="subcellular location">
    <subcellularLocation>
        <location evidence="2">Cytoplasm</location>
    </subcellularLocation>
</comment>
<dbReference type="PATRIC" id="fig|315405.12.peg.1358"/>
<evidence type="ECO:0000259" key="19">
    <source>
        <dbReference type="PROSITE" id="PS51447"/>
    </source>
</evidence>
<evidence type="ECO:0000256" key="18">
    <source>
        <dbReference type="ARBA" id="ARBA00049255"/>
    </source>
</evidence>
<evidence type="ECO:0000256" key="4">
    <source>
        <dbReference type="ARBA" id="ARBA00011209"/>
    </source>
</evidence>
<evidence type="ECO:0000256" key="10">
    <source>
        <dbReference type="ARBA" id="ARBA00022723"/>
    </source>
</evidence>
<name>A0A139R201_9STRE</name>
<dbReference type="InterPro" id="IPR005121">
    <property type="entry name" value="Fdx_antiC-bd"/>
</dbReference>
<evidence type="ECO:0000256" key="14">
    <source>
        <dbReference type="ARBA" id="ARBA00022884"/>
    </source>
</evidence>
<keyword evidence="16 20" id="KW-0030">Aminoacyl-tRNA synthetase</keyword>
<evidence type="ECO:0000256" key="1">
    <source>
        <dbReference type="ARBA" id="ARBA00001946"/>
    </source>
</evidence>
<evidence type="ECO:0000256" key="15">
    <source>
        <dbReference type="ARBA" id="ARBA00022917"/>
    </source>
</evidence>
<reference evidence="20 21" key="1">
    <citation type="submission" date="2016-01" db="EMBL/GenBank/DDBJ databases">
        <title>Highly variable Streptococcus oralis are common among viridans streptococci isolated from primates.</title>
        <authorList>
            <person name="Denapaite D."/>
            <person name="Rieger M."/>
            <person name="Koendgen S."/>
            <person name="Brueckner R."/>
            <person name="Ochigava I."/>
            <person name="Kappeler P."/>
            <person name="Maetz-Rensing K."/>
            <person name="Leendertz F."/>
            <person name="Hakenbeck R."/>
        </authorList>
    </citation>
    <scope>NUCLEOTIDE SEQUENCE [LARGE SCALE GENOMIC DNA]</scope>
    <source>
        <strain evidence="20 21">DD03</strain>
    </source>
</reference>
<evidence type="ECO:0000256" key="16">
    <source>
        <dbReference type="ARBA" id="ARBA00023146"/>
    </source>
</evidence>
<evidence type="ECO:0000256" key="9">
    <source>
        <dbReference type="ARBA" id="ARBA00022598"/>
    </source>
</evidence>
<dbReference type="Pfam" id="PF03147">
    <property type="entry name" value="FDX-ACB"/>
    <property type="match status" value="1"/>
</dbReference>
<keyword evidence="9 20" id="KW-0436">Ligase</keyword>
<dbReference type="FunFam" id="3.30.70.380:FF:000001">
    <property type="entry name" value="Phenylalanine--tRNA ligase beta subunit"/>
    <property type="match status" value="1"/>
</dbReference>
<evidence type="ECO:0000256" key="17">
    <source>
        <dbReference type="ARBA" id="ARBA00033189"/>
    </source>
</evidence>
<evidence type="ECO:0000256" key="5">
    <source>
        <dbReference type="ARBA" id="ARBA00012814"/>
    </source>
</evidence>
<dbReference type="GO" id="GO:0046872">
    <property type="term" value="F:metal ion binding"/>
    <property type="evidence" value="ECO:0007669"/>
    <property type="project" value="UniProtKB-KW"/>
</dbReference>
<dbReference type="GO" id="GO:0000049">
    <property type="term" value="F:tRNA binding"/>
    <property type="evidence" value="ECO:0007669"/>
    <property type="project" value="UniProtKB-KW"/>
</dbReference>
<feature type="domain" description="FDX-ACB" evidence="19">
    <location>
        <begin position="23"/>
        <end position="116"/>
    </location>
</feature>
<keyword evidence="7" id="KW-0963">Cytoplasm</keyword>
<keyword evidence="8" id="KW-0820">tRNA-binding</keyword>
<dbReference type="PROSITE" id="PS51447">
    <property type="entry name" value="FDX_ACB"/>
    <property type="match status" value="1"/>
</dbReference>
<evidence type="ECO:0000256" key="8">
    <source>
        <dbReference type="ARBA" id="ARBA00022555"/>
    </source>
</evidence>
<comment type="cofactor">
    <cofactor evidence="1">
        <name>Mg(2+)</name>
        <dbReference type="ChEBI" id="CHEBI:18420"/>
    </cofactor>
</comment>
<comment type="similarity">
    <text evidence="3">Belongs to the phenylalanyl-tRNA synthetase beta subunit family. Type 1 subfamily.</text>
</comment>
<dbReference type="GO" id="GO:0005737">
    <property type="term" value="C:cytoplasm"/>
    <property type="evidence" value="ECO:0007669"/>
    <property type="project" value="UniProtKB-SubCell"/>
</dbReference>
<keyword evidence="15" id="KW-0648">Protein biosynthesis</keyword>
<sequence>MAELNLDIIEAALHADKAFVEITKFPAVSRDIALLLPAATTHKEILAAIESAKVKRLTDIKLFDVYAGANIAEGMKSMAYSLTFQNPNDNLTDEEVAKYMDKITKVLVDQLGAEVR</sequence>
<keyword evidence="12" id="KW-0067">ATP-binding</keyword>
<dbReference type="SMART" id="SM00896">
    <property type="entry name" value="FDX-ACB"/>
    <property type="match status" value="1"/>
</dbReference>
<evidence type="ECO:0000256" key="7">
    <source>
        <dbReference type="ARBA" id="ARBA00022490"/>
    </source>
</evidence>
<evidence type="ECO:0000256" key="3">
    <source>
        <dbReference type="ARBA" id="ARBA00008653"/>
    </source>
</evidence>
<dbReference type="GO" id="GO:0006412">
    <property type="term" value="P:translation"/>
    <property type="evidence" value="ECO:0007669"/>
    <property type="project" value="UniProtKB-KW"/>
</dbReference>
<dbReference type="InterPro" id="IPR036690">
    <property type="entry name" value="Fdx_antiC-bd_sf"/>
</dbReference>
<evidence type="ECO:0000313" key="20">
    <source>
        <dbReference type="EMBL" id="KXU08840.1"/>
    </source>
</evidence>
<dbReference type="EC" id="6.1.1.20" evidence="5"/>
<evidence type="ECO:0000313" key="21">
    <source>
        <dbReference type="Proteomes" id="UP000071927"/>
    </source>
</evidence>
<accession>A0A139R201</accession>
<protein>
    <recommendedName>
        <fullName evidence="6">Phenylalanine--tRNA ligase beta subunit</fullName>
        <ecNumber evidence="5">6.1.1.20</ecNumber>
    </recommendedName>
    <alternativeName>
        <fullName evidence="17">Phenylalanyl-tRNA synthetase beta subunit</fullName>
    </alternativeName>
</protein>
<dbReference type="GO" id="GO:0004826">
    <property type="term" value="F:phenylalanine-tRNA ligase activity"/>
    <property type="evidence" value="ECO:0007669"/>
    <property type="project" value="UniProtKB-EC"/>
</dbReference>
<evidence type="ECO:0000256" key="11">
    <source>
        <dbReference type="ARBA" id="ARBA00022741"/>
    </source>
</evidence>
<dbReference type="GO" id="GO:0005524">
    <property type="term" value="F:ATP binding"/>
    <property type="evidence" value="ECO:0007669"/>
    <property type="project" value="UniProtKB-KW"/>
</dbReference>
<dbReference type="AlphaFoldDB" id="A0A139R201"/>
<comment type="catalytic activity">
    <reaction evidence="18">
        <text>tRNA(Phe) + L-phenylalanine + ATP = L-phenylalanyl-tRNA(Phe) + AMP + diphosphate + H(+)</text>
        <dbReference type="Rhea" id="RHEA:19413"/>
        <dbReference type="Rhea" id="RHEA-COMP:9668"/>
        <dbReference type="Rhea" id="RHEA-COMP:9699"/>
        <dbReference type="ChEBI" id="CHEBI:15378"/>
        <dbReference type="ChEBI" id="CHEBI:30616"/>
        <dbReference type="ChEBI" id="CHEBI:33019"/>
        <dbReference type="ChEBI" id="CHEBI:58095"/>
        <dbReference type="ChEBI" id="CHEBI:78442"/>
        <dbReference type="ChEBI" id="CHEBI:78531"/>
        <dbReference type="ChEBI" id="CHEBI:456215"/>
        <dbReference type="EC" id="6.1.1.20"/>
    </reaction>
</comment>
<evidence type="ECO:0000256" key="13">
    <source>
        <dbReference type="ARBA" id="ARBA00022842"/>
    </source>
</evidence>
<dbReference type="EMBL" id="LQXV01000209">
    <property type="protein sequence ID" value="KXU08840.1"/>
    <property type="molecule type" value="Genomic_DNA"/>
</dbReference>
<keyword evidence="13" id="KW-0460">Magnesium</keyword>
<evidence type="ECO:0000256" key="6">
    <source>
        <dbReference type="ARBA" id="ARBA00017032"/>
    </source>
</evidence>
<organism evidence="20 21">
    <name type="scientific">Streptococcus gallolyticus</name>
    <dbReference type="NCBI Taxonomy" id="315405"/>
    <lineage>
        <taxon>Bacteria</taxon>
        <taxon>Bacillati</taxon>
        <taxon>Bacillota</taxon>
        <taxon>Bacilli</taxon>
        <taxon>Lactobacillales</taxon>
        <taxon>Streptococcaceae</taxon>
        <taxon>Streptococcus</taxon>
    </lineage>
</organism>
<keyword evidence="10" id="KW-0479">Metal-binding</keyword>
<gene>
    <name evidence="20" type="ORF">SGADD03_01150</name>
</gene>
<dbReference type="Proteomes" id="UP000071927">
    <property type="component" value="Unassembled WGS sequence"/>
</dbReference>
<evidence type="ECO:0000256" key="12">
    <source>
        <dbReference type="ARBA" id="ARBA00022840"/>
    </source>
</evidence>
<comment type="caution">
    <text evidence="20">The sequence shown here is derived from an EMBL/GenBank/DDBJ whole genome shotgun (WGS) entry which is preliminary data.</text>
</comment>
<proteinExistence type="inferred from homology"/>
<comment type="subunit">
    <text evidence="4">Tetramer of two alpha and two beta subunits.</text>
</comment>
<evidence type="ECO:0000256" key="2">
    <source>
        <dbReference type="ARBA" id="ARBA00004496"/>
    </source>
</evidence>
<dbReference type="Gene3D" id="3.30.70.380">
    <property type="entry name" value="Ferrodoxin-fold anticodon-binding domain"/>
    <property type="match status" value="1"/>
</dbReference>
<keyword evidence="11" id="KW-0547">Nucleotide-binding</keyword>